<gene>
    <name evidence="1" type="ORF">PEB0149_009670</name>
</gene>
<evidence type="ECO:0000313" key="2">
    <source>
        <dbReference type="Proteomes" id="UP000187344"/>
    </source>
</evidence>
<dbReference type="InterPro" id="IPR037175">
    <property type="entry name" value="KFase_sf"/>
</dbReference>
<dbReference type="GO" id="GO:0019441">
    <property type="term" value="P:L-tryptophan catabolic process to kynurenine"/>
    <property type="evidence" value="ECO:0007669"/>
    <property type="project" value="InterPro"/>
</dbReference>
<sequence length="350" mass="38764">MSTSRWKKRPDGANWGDFGPDDQLGCLNYLTPQKVKEGIAEVKEGLSFSLSLPLDYPGGEKLNPNRHPPILRPLLRQNRVNYNCEMDKLVPGKSDVLSDDMVILSLQYSTQWDGLAHAGSLFDTQGDGIRRPVYYNGFAAGIDIVGPEQIRDTGIPTNFDNASTSSAHALGIEKMSRKAVQGRAVMLDLRAHFGDARKLVTYSDIMEILDKDKIEVTKGDILCLHSGFADLVLKMNRNPDKEKLEKSSVVLDGSDEKLLEWLTDTKIAALAADNYAVEAFPARKGEHSCALLPLHEHCLFKIGLHLGELWNLTPLADWLRNHKRYRFLLTAPPLDLPGAIASPLTPVATV</sequence>
<accession>A0A1R0F9A7</accession>
<dbReference type="EMBL" id="LXYT01000002">
    <property type="protein sequence ID" value="OLY43540.1"/>
    <property type="molecule type" value="Genomic_DNA"/>
</dbReference>
<dbReference type="PANTHER" id="PTHR34861:SF10">
    <property type="entry name" value="CYCLASE"/>
    <property type="match status" value="1"/>
</dbReference>
<dbReference type="RefSeq" id="WP_075870374.1">
    <property type="nucleotide sequence ID" value="NZ_LXYT01000002.1"/>
</dbReference>
<proteinExistence type="predicted"/>
<dbReference type="Proteomes" id="UP000187344">
    <property type="component" value="Unassembled WGS sequence"/>
</dbReference>
<dbReference type="OrthoDB" id="7067800at2"/>
<name>A0A1R0F9A7_9HYPH</name>
<dbReference type="SUPFAM" id="SSF102198">
    <property type="entry name" value="Putative cyclase"/>
    <property type="match status" value="1"/>
</dbReference>
<dbReference type="Gene3D" id="3.50.30.50">
    <property type="entry name" value="Putative cyclase"/>
    <property type="match status" value="1"/>
</dbReference>
<dbReference type="AlphaFoldDB" id="A0A1R0F9A7"/>
<dbReference type="Pfam" id="PF04199">
    <property type="entry name" value="Cyclase"/>
    <property type="match status" value="1"/>
</dbReference>
<reference evidence="1 2" key="1">
    <citation type="submission" date="2016-12" db="EMBL/GenBank/DDBJ databases">
        <title>Comparative genomics of Bartonella apis.</title>
        <authorList>
            <person name="Engel P."/>
        </authorList>
    </citation>
    <scope>NUCLEOTIDE SEQUENCE [LARGE SCALE GENOMIC DNA]</scope>
    <source>
        <strain evidence="1 2">PEB0149</strain>
    </source>
</reference>
<dbReference type="GO" id="GO:0004061">
    <property type="term" value="F:arylformamidase activity"/>
    <property type="evidence" value="ECO:0007669"/>
    <property type="project" value="InterPro"/>
</dbReference>
<comment type="caution">
    <text evidence="1">The sequence shown here is derived from an EMBL/GenBank/DDBJ whole genome shotgun (WGS) entry which is preliminary data.</text>
</comment>
<organism evidence="1 2">
    <name type="scientific">Bartonella apis</name>
    <dbReference type="NCBI Taxonomy" id="1686310"/>
    <lineage>
        <taxon>Bacteria</taxon>
        <taxon>Pseudomonadati</taxon>
        <taxon>Pseudomonadota</taxon>
        <taxon>Alphaproteobacteria</taxon>
        <taxon>Hyphomicrobiales</taxon>
        <taxon>Bartonellaceae</taxon>
        <taxon>Bartonella</taxon>
    </lineage>
</organism>
<dbReference type="InterPro" id="IPR007325">
    <property type="entry name" value="KFase/CYL"/>
</dbReference>
<protein>
    <submittedName>
        <fullName evidence="1">Putative cyclase</fullName>
    </submittedName>
</protein>
<dbReference type="PANTHER" id="PTHR34861">
    <property type="match status" value="1"/>
</dbReference>
<evidence type="ECO:0000313" key="1">
    <source>
        <dbReference type="EMBL" id="OLY43540.1"/>
    </source>
</evidence>
<keyword evidence="2" id="KW-1185">Reference proteome</keyword>